<dbReference type="OrthoDB" id="679755at2"/>
<gene>
    <name evidence="1" type="ORF">GS03_00902</name>
</gene>
<dbReference type="EMBL" id="CP038810">
    <property type="protein sequence ID" value="QBZ97413.1"/>
    <property type="molecule type" value="Genomic_DNA"/>
</dbReference>
<evidence type="ECO:0000313" key="2">
    <source>
        <dbReference type="Proteomes" id="UP000296862"/>
    </source>
</evidence>
<dbReference type="Proteomes" id="UP000296862">
    <property type="component" value="Chromosome"/>
</dbReference>
<organism evidence="1 2">
    <name type="scientific">Flavobacterium sangjuense</name>
    <dbReference type="NCBI Taxonomy" id="2518177"/>
    <lineage>
        <taxon>Bacteria</taxon>
        <taxon>Pseudomonadati</taxon>
        <taxon>Bacteroidota</taxon>
        <taxon>Flavobacteriia</taxon>
        <taxon>Flavobacteriales</taxon>
        <taxon>Flavobacteriaceae</taxon>
        <taxon>Flavobacterium</taxon>
    </lineage>
</organism>
<proteinExistence type="predicted"/>
<sequence>MKKLFAIFFILLFSFCSKKESHSQYPNIIGPDIENPVQVNTKTMLHMCMDNGYRDLAYNISTDTAALLKRENNIPENYLTTMKFETILPRYDFRIIIDTSYTISGKGFEYKSIPIPDDFWMRNGLIKGKAPTSDQIKRSSEIINSFYDNIFKLPKTFVECYPLLIYNNSKKTAYTYHIKLIQEAKDIDGKWKPIEFFSDAPSCLPSPFFHKHLPQKYNVVSIIKYHGNFKTKLRVKVKMGKHIYYSNEIVGQINRTQFDRSYAKNTIIWTWRNGSSYLIDEYLSLVFLKDQQ</sequence>
<keyword evidence="2" id="KW-1185">Reference proteome</keyword>
<evidence type="ECO:0000313" key="1">
    <source>
        <dbReference type="EMBL" id="QBZ97413.1"/>
    </source>
</evidence>
<name>A0A4P7PU73_9FLAO</name>
<accession>A0A4P7PU73</accession>
<dbReference type="AlphaFoldDB" id="A0A4P7PU73"/>
<reference evidence="1 2" key="1">
    <citation type="submission" date="2019-04" db="EMBL/GenBank/DDBJ databases">
        <title>Flavobacterium sp. GS03.</title>
        <authorList>
            <person name="Kim H."/>
        </authorList>
    </citation>
    <scope>NUCLEOTIDE SEQUENCE [LARGE SCALE GENOMIC DNA]</scope>
    <source>
        <strain evidence="1 2">GS03</strain>
    </source>
</reference>
<dbReference type="KEGG" id="fsn:GS03_00902"/>
<protein>
    <submittedName>
        <fullName evidence="1">Uncharacterized protein</fullName>
    </submittedName>
</protein>
<dbReference type="RefSeq" id="WP_136151373.1">
    <property type="nucleotide sequence ID" value="NZ_CP038810.1"/>
</dbReference>